<dbReference type="OrthoDB" id="3513892at2759"/>
<dbReference type="Pfam" id="PF20150">
    <property type="entry name" value="2EXR"/>
    <property type="match status" value="1"/>
</dbReference>
<comment type="caution">
    <text evidence="2">The sequence shown here is derived from an EMBL/GenBank/DDBJ whole genome shotgun (WGS) entry which is preliminary data.</text>
</comment>
<dbReference type="InterPro" id="IPR045518">
    <property type="entry name" value="2EXR"/>
</dbReference>
<feature type="domain" description="2EXR" evidence="1">
    <location>
        <begin position="3"/>
        <end position="111"/>
    </location>
</feature>
<organism evidence="2 3">
    <name type="scientific">Fusarium redolens</name>
    <dbReference type="NCBI Taxonomy" id="48865"/>
    <lineage>
        <taxon>Eukaryota</taxon>
        <taxon>Fungi</taxon>
        <taxon>Dikarya</taxon>
        <taxon>Ascomycota</taxon>
        <taxon>Pezizomycotina</taxon>
        <taxon>Sordariomycetes</taxon>
        <taxon>Hypocreomycetidae</taxon>
        <taxon>Hypocreales</taxon>
        <taxon>Nectriaceae</taxon>
        <taxon>Fusarium</taxon>
        <taxon>Fusarium redolens species complex</taxon>
    </lineage>
</organism>
<evidence type="ECO:0000259" key="1">
    <source>
        <dbReference type="Pfam" id="PF20150"/>
    </source>
</evidence>
<gene>
    <name evidence="2" type="ORF">BKA55DRAFT_685907</name>
</gene>
<evidence type="ECO:0000313" key="2">
    <source>
        <dbReference type="EMBL" id="KAH7265440.1"/>
    </source>
</evidence>
<dbReference type="GeneID" id="70228818"/>
<proteinExistence type="predicted"/>
<dbReference type="PANTHER" id="PTHR35910:SF6">
    <property type="entry name" value="2EXR DOMAIN-CONTAINING PROTEIN"/>
    <property type="match status" value="1"/>
</dbReference>
<evidence type="ECO:0000313" key="3">
    <source>
        <dbReference type="Proteomes" id="UP000720189"/>
    </source>
</evidence>
<protein>
    <recommendedName>
        <fullName evidence="1">2EXR domain-containing protein</fullName>
    </recommendedName>
</protein>
<dbReference type="Proteomes" id="UP000720189">
    <property type="component" value="Unassembled WGS sequence"/>
</dbReference>
<keyword evidence="3" id="KW-1185">Reference proteome</keyword>
<name>A0A9P9KNH8_FUSRE</name>
<dbReference type="PANTHER" id="PTHR35910">
    <property type="entry name" value="2EXR DOMAIN-CONTAINING PROTEIN"/>
    <property type="match status" value="1"/>
</dbReference>
<dbReference type="AlphaFoldDB" id="A0A9P9KNH8"/>
<reference evidence="2" key="1">
    <citation type="journal article" date="2021" name="Nat. Commun.">
        <title>Genetic determinants of endophytism in the Arabidopsis root mycobiome.</title>
        <authorList>
            <person name="Mesny F."/>
            <person name="Miyauchi S."/>
            <person name="Thiergart T."/>
            <person name="Pickel B."/>
            <person name="Atanasova L."/>
            <person name="Karlsson M."/>
            <person name="Huettel B."/>
            <person name="Barry K.W."/>
            <person name="Haridas S."/>
            <person name="Chen C."/>
            <person name="Bauer D."/>
            <person name="Andreopoulos W."/>
            <person name="Pangilinan J."/>
            <person name="LaButti K."/>
            <person name="Riley R."/>
            <person name="Lipzen A."/>
            <person name="Clum A."/>
            <person name="Drula E."/>
            <person name="Henrissat B."/>
            <person name="Kohler A."/>
            <person name="Grigoriev I.V."/>
            <person name="Martin F.M."/>
            <person name="Hacquard S."/>
        </authorList>
    </citation>
    <scope>NUCLEOTIDE SEQUENCE</scope>
    <source>
        <strain evidence="2">MPI-CAGE-AT-0023</strain>
    </source>
</reference>
<dbReference type="EMBL" id="JAGMUX010000003">
    <property type="protein sequence ID" value="KAH7265440.1"/>
    <property type="molecule type" value="Genomic_DNA"/>
</dbReference>
<accession>A0A9P9KNH8</accession>
<dbReference type="RefSeq" id="XP_046054175.1">
    <property type="nucleotide sequence ID" value="XM_046198864.1"/>
</dbReference>
<sequence>MATFQSLPAEIRHKIYFLATPARVVHVKADFLYSSELDTLWRVSGYSGSFKNWLRYKKGAIAYFYSNSPIPVLLHTCFESRDLLMKMGYQLTFKTKSHGPRTWFNYDRDVLFKRDDTCEVAEFDPVDAIRVRQLAVDHFTGCLYGACQLQGANGPIWWPAYTSSSLYSHFREFTALEELLLVDWTRNTVPKGLTNDTDYPVKPPSKRHRYDIENLWKCVKVEDSSLIRTVYDSDPREEYRIGPEISRTVNHHPAPGLADWGTFSTQSACLQSELVQHWKRENNFAEGWRAPRVTPVHLIDEQQKEILQQKQKLAVDELHRLRRYWALVLQERKERIDARRSEISSREHQYLSAYSWEKICWIEKDVFS</sequence>